<evidence type="ECO:0000313" key="3">
    <source>
        <dbReference type="Proteomes" id="UP001558613"/>
    </source>
</evidence>
<reference evidence="2 3" key="1">
    <citation type="submission" date="2023-09" db="EMBL/GenBank/DDBJ databases">
        <authorList>
            <person name="Wang M."/>
        </authorList>
    </citation>
    <scope>NUCLEOTIDE SEQUENCE [LARGE SCALE GENOMIC DNA]</scope>
    <source>
        <strain evidence="2">GT-2023</strain>
        <tissue evidence="2">Liver</tissue>
    </source>
</reference>
<evidence type="ECO:0000256" key="1">
    <source>
        <dbReference type="SAM" id="MobiDB-lite"/>
    </source>
</evidence>
<dbReference type="EMBL" id="JAYMGO010000008">
    <property type="protein sequence ID" value="KAL1270067.1"/>
    <property type="molecule type" value="Genomic_DNA"/>
</dbReference>
<gene>
    <name evidence="2" type="ORF">QQF64_032356</name>
</gene>
<feature type="region of interest" description="Disordered" evidence="1">
    <location>
        <begin position="1"/>
        <end position="32"/>
    </location>
</feature>
<sequence>MEQGPQENTEGSGSKEPYVFKDNGQPELAVSREDTTEMLQLGLEDKWIHRPYLILCIVSDVEFSVVAV</sequence>
<proteinExistence type="predicted"/>
<feature type="compositionally biased region" description="Polar residues" evidence="1">
    <location>
        <begin position="1"/>
        <end position="12"/>
    </location>
</feature>
<comment type="caution">
    <text evidence="2">The sequence shown here is derived from an EMBL/GenBank/DDBJ whole genome shotgun (WGS) entry which is preliminary data.</text>
</comment>
<evidence type="ECO:0000313" key="2">
    <source>
        <dbReference type="EMBL" id="KAL1270067.1"/>
    </source>
</evidence>
<organism evidence="2 3">
    <name type="scientific">Cirrhinus molitorella</name>
    <name type="common">mud carp</name>
    <dbReference type="NCBI Taxonomy" id="172907"/>
    <lineage>
        <taxon>Eukaryota</taxon>
        <taxon>Metazoa</taxon>
        <taxon>Chordata</taxon>
        <taxon>Craniata</taxon>
        <taxon>Vertebrata</taxon>
        <taxon>Euteleostomi</taxon>
        <taxon>Actinopterygii</taxon>
        <taxon>Neopterygii</taxon>
        <taxon>Teleostei</taxon>
        <taxon>Ostariophysi</taxon>
        <taxon>Cypriniformes</taxon>
        <taxon>Cyprinidae</taxon>
        <taxon>Labeoninae</taxon>
        <taxon>Labeonini</taxon>
        <taxon>Cirrhinus</taxon>
    </lineage>
</organism>
<accession>A0ABR3MZJ3</accession>
<name>A0ABR3MZJ3_9TELE</name>
<protein>
    <submittedName>
        <fullName evidence="2">Uncharacterized protein</fullName>
    </submittedName>
</protein>
<dbReference type="Proteomes" id="UP001558613">
    <property type="component" value="Unassembled WGS sequence"/>
</dbReference>
<keyword evidence="3" id="KW-1185">Reference proteome</keyword>